<proteinExistence type="predicted"/>
<dbReference type="InterPro" id="IPR041682">
    <property type="entry name" value="AAA_14"/>
</dbReference>
<evidence type="ECO:0000313" key="4">
    <source>
        <dbReference type="Proteomes" id="UP000243374"/>
    </source>
</evidence>
<dbReference type="Pfam" id="PF13173">
    <property type="entry name" value="AAA_14"/>
    <property type="match status" value="1"/>
</dbReference>
<dbReference type="RefSeq" id="WP_074839862.1">
    <property type="nucleotide sequence ID" value="NZ_CP047056.1"/>
</dbReference>
<gene>
    <name evidence="3" type="ORF">SAMN04487865_101044</name>
</gene>
<feature type="domain" description="AAA" evidence="1">
    <location>
        <begin position="18"/>
        <end position="151"/>
    </location>
</feature>
<dbReference type="Pfam" id="PF13635">
    <property type="entry name" value="DUF4143"/>
    <property type="match status" value="1"/>
</dbReference>
<dbReference type="SUPFAM" id="SSF52540">
    <property type="entry name" value="P-loop containing nucleoside triphosphate hydrolases"/>
    <property type="match status" value="1"/>
</dbReference>
<dbReference type="AlphaFoldDB" id="A0A662Z7Y7"/>
<dbReference type="PANTHER" id="PTHR33295:SF7">
    <property type="entry name" value="ATPASE"/>
    <property type="match status" value="1"/>
</dbReference>
<protein>
    <submittedName>
        <fullName evidence="3">Uncharacterized protein</fullName>
    </submittedName>
</protein>
<dbReference type="InterPro" id="IPR025420">
    <property type="entry name" value="DUF4143"/>
</dbReference>
<dbReference type="InterPro" id="IPR027417">
    <property type="entry name" value="P-loop_NTPase"/>
</dbReference>
<dbReference type="EMBL" id="FOSF01000010">
    <property type="protein sequence ID" value="SFJ96616.1"/>
    <property type="molecule type" value="Genomic_DNA"/>
</dbReference>
<sequence>MLRAVYNDFLNWKNSPYRKPLIVNGARQTGKTWLLKEFGRNEYKNMAYINCDNNPAMQNAFTDFDTVRLIRVFSALTGETIKPGSTLIVLDEVQQIPLALTSLKYFCENSPEYHIAVAGSLLGIGLHSGTGFPVGKVDEIDVYPMTFMEFLLASDNSNLAELICEHKWDYITPLSSKLEDLLRQYYFVGGMPEAVAFYFKTHDLNGTRTIQKRIIKNYKEDFSKHVPANQLTKVEMVWNSIPSQLAKENKKFVYSMLKKGGRAKEFEDAIQWLNDAGLIYKVERVKALSMPLKFYEDFGVFKLFLSDLGLLGALSEVKAKNILIDNNIFSEYKGAFTEQFVAQQLISNKEHPYYYSKDNSTLELDFVIQKDKVYPIEVKAGDNVRSKSLKTVVDENEEMQGWRFSMNGYIDQGWLVNIPLYLVEEFVKSKDEDD</sequence>
<dbReference type="OrthoDB" id="9801806at2"/>
<evidence type="ECO:0000259" key="1">
    <source>
        <dbReference type="Pfam" id="PF13173"/>
    </source>
</evidence>
<dbReference type="PANTHER" id="PTHR33295">
    <property type="entry name" value="ATPASE"/>
    <property type="match status" value="1"/>
</dbReference>
<evidence type="ECO:0000259" key="2">
    <source>
        <dbReference type="Pfam" id="PF13635"/>
    </source>
</evidence>
<accession>A0A662Z7Y7</accession>
<evidence type="ECO:0000313" key="3">
    <source>
        <dbReference type="EMBL" id="SFJ96616.1"/>
    </source>
</evidence>
<feature type="domain" description="DUF4143" evidence="2">
    <location>
        <begin position="220"/>
        <end position="381"/>
    </location>
</feature>
<organism evidence="3 4">
    <name type="scientific">Succinivibrio dextrinosolvens</name>
    <dbReference type="NCBI Taxonomy" id="83771"/>
    <lineage>
        <taxon>Bacteria</taxon>
        <taxon>Pseudomonadati</taxon>
        <taxon>Pseudomonadota</taxon>
        <taxon>Gammaproteobacteria</taxon>
        <taxon>Aeromonadales</taxon>
        <taxon>Succinivibrionaceae</taxon>
        <taxon>Succinivibrio</taxon>
    </lineage>
</organism>
<keyword evidence="4" id="KW-1185">Reference proteome</keyword>
<dbReference type="Proteomes" id="UP000243374">
    <property type="component" value="Unassembled WGS sequence"/>
</dbReference>
<reference evidence="3 4" key="1">
    <citation type="submission" date="2016-10" db="EMBL/GenBank/DDBJ databases">
        <authorList>
            <person name="Varghese N."/>
            <person name="Submissions S."/>
        </authorList>
    </citation>
    <scope>NUCLEOTIDE SEQUENCE [LARGE SCALE GENOMIC DNA]</scope>
    <source>
        <strain evidence="3 4">22B</strain>
    </source>
</reference>
<name>A0A662Z7Y7_9GAMM</name>